<sequence length="238" mass="26017">MRIAELSRYTGMPVPTIKYYLREGLVPPGERTSPNQAQYSEEHVRRLKLVRALIDVGGLSVAAAKTVLANVDTPDRGILHSLGKAQYSITVPREHVEDEAWAASRRDVDELIGRHGWQVRPRNPARGTLAEVIATLRRLGQEDYVAAVLDDYAATAERLAETEVREILRRPDVDSMAEAVVIWTLLGDALLAALRRLAQEAAAERLTSTDQADGHVTGAAATASSGPAPASRRRRRSG</sequence>
<keyword evidence="5" id="KW-1185">Reference proteome</keyword>
<reference evidence="4 5" key="1">
    <citation type="submission" date="2018-08" db="EMBL/GenBank/DDBJ databases">
        <title>Genomic Encyclopedia of Archaeal and Bacterial Type Strains, Phase II (KMG-II): from individual species to whole genera.</title>
        <authorList>
            <person name="Goeker M."/>
        </authorList>
    </citation>
    <scope>NUCLEOTIDE SEQUENCE [LARGE SCALE GENOMIC DNA]</scope>
    <source>
        <strain evidence="4 5">DSM 45791</strain>
    </source>
</reference>
<organism evidence="4 5">
    <name type="scientific">Kutzneria buriramensis</name>
    <dbReference type="NCBI Taxonomy" id="1045776"/>
    <lineage>
        <taxon>Bacteria</taxon>
        <taxon>Bacillati</taxon>
        <taxon>Actinomycetota</taxon>
        <taxon>Actinomycetes</taxon>
        <taxon>Pseudonocardiales</taxon>
        <taxon>Pseudonocardiaceae</taxon>
        <taxon>Kutzneria</taxon>
    </lineage>
</organism>
<dbReference type="EMBL" id="QUNO01000006">
    <property type="protein sequence ID" value="REH47042.1"/>
    <property type="molecule type" value="Genomic_DNA"/>
</dbReference>
<dbReference type="Gene3D" id="1.10.1660.10">
    <property type="match status" value="1"/>
</dbReference>
<dbReference type="SUPFAM" id="SSF46955">
    <property type="entry name" value="Putative DNA-binding domain"/>
    <property type="match status" value="1"/>
</dbReference>
<feature type="region of interest" description="Disordered" evidence="2">
    <location>
        <begin position="206"/>
        <end position="238"/>
    </location>
</feature>
<dbReference type="PANTHER" id="PTHR30204:SF98">
    <property type="entry name" value="HTH-TYPE TRANSCRIPTIONAL REGULATOR ADHR"/>
    <property type="match status" value="1"/>
</dbReference>
<evidence type="ECO:0000313" key="5">
    <source>
        <dbReference type="Proteomes" id="UP000256269"/>
    </source>
</evidence>
<dbReference type="Proteomes" id="UP000256269">
    <property type="component" value="Unassembled WGS sequence"/>
</dbReference>
<dbReference type="SMART" id="SM00422">
    <property type="entry name" value="HTH_MERR"/>
    <property type="match status" value="1"/>
</dbReference>
<dbReference type="Pfam" id="PF13411">
    <property type="entry name" value="MerR_1"/>
    <property type="match status" value="1"/>
</dbReference>
<dbReference type="CDD" id="cd04780">
    <property type="entry name" value="HTH_MerR-like_sg5"/>
    <property type="match status" value="1"/>
</dbReference>
<feature type="domain" description="HTH merR-type" evidence="3">
    <location>
        <begin position="1"/>
        <end position="70"/>
    </location>
</feature>
<evidence type="ECO:0000259" key="3">
    <source>
        <dbReference type="PROSITE" id="PS50937"/>
    </source>
</evidence>
<dbReference type="InterPro" id="IPR000551">
    <property type="entry name" value="MerR-type_HTH_dom"/>
</dbReference>
<dbReference type="GO" id="GO:0003700">
    <property type="term" value="F:DNA-binding transcription factor activity"/>
    <property type="evidence" value="ECO:0007669"/>
    <property type="project" value="InterPro"/>
</dbReference>
<name>A0A3E0HKM3_9PSEU</name>
<keyword evidence="1" id="KW-0238">DNA-binding</keyword>
<dbReference type="PRINTS" id="PR00040">
    <property type="entry name" value="HTHMERR"/>
</dbReference>
<accession>A0A3E0HKM3</accession>
<evidence type="ECO:0000313" key="4">
    <source>
        <dbReference type="EMBL" id="REH47042.1"/>
    </source>
</evidence>
<dbReference type="InterPro" id="IPR047057">
    <property type="entry name" value="MerR_fam"/>
</dbReference>
<gene>
    <name evidence="4" type="ORF">BCF44_106206</name>
</gene>
<proteinExistence type="predicted"/>
<feature type="compositionally biased region" description="Low complexity" evidence="2">
    <location>
        <begin position="217"/>
        <end position="230"/>
    </location>
</feature>
<dbReference type="PANTHER" id="PTHR30204">
    <property type="entry name" value="REDOX-CYCLING DRUG-SENSING TRANSCRIPTIONAL ACTIVATOR SOXR"/>
    <property type="match status" value="1"/>
</dbReference>
<protein>
    <submittedName>
        <fullName evidence="4">MerR-like DNA binding protein</fullName>
    </submittedName>
</protein>
<dbReference type="RefSeq" id="WP_170217613.1">
    <property type="nucleotide sequence ID" value="NZ_CP144375.1"/>
</dbReference>
<evidence type="ECO:0000256" key="2">
    <source>
        <dbReference type="SAM" id="MobiDB-lite"/>
    </source>
</evidence>
<comment type="caution">
    <text evidence="4">The sequence shown here is derived from an EMBL/GenBank/DDBJ whole genome shotgun (WGS) entry which is preliminary data.</text>
</comment>
<dbReference type="GO" id="GO:0003677">
    <property type="term" value="F:DNA binding"/>
    <property type="evidence" value="ECO:0007669"/>
    <property type="project" value="UniProtKB-KW"/>
</dbReference>
<dbReference type="PROSITE" id="PS50937">
    <property type="entry name" value="HTH_MERR_2"/>
    <property type="match status" value="1"/>
</dbReference>
<dbReference type="InterPro" id="IPR009061">
    <property type="entry name" value="DNA-bd_dom_put_sf"/>
</dbReference>
<evidence type="ECO:0000256" key="1">
    <source>
        <dbReference type="ARBA" id="ARBA00023125"/>
    </source>
</evidence>
<dbReference type="AlphaFoldDB" id="A0A3E0HKM3"/>